<dbReference type="GO" id="GO:0005506">
    <property type="term" value="F:iron ion binding"/>
    <property type="evidence" value="ECO:0007669"/>
    <property type="project" value="InterPro"/>
</dbReference>
<evidence type="ECO:0000256" key="4">
    <source>
        <dbReference type="ARBA" id="ARBA00023136"/>
    </source>
</evidence>
<feature type="transmembrane region" description="Helical" evidence="6">
    <location>
        <begin position="133"/>
        <end position="153"/>
    </location>
</feature>
<evidence type="ECO:0000256" key="5">
    <source>
        <dbReference type="SAM" id="MobiDB-lite"/>
    </source>
</evidence>
<feature type="compositionally biased region" description="Basic and acidic residues" evidence="5">
    <location>
        <begin position="282"/>
        <end position="293"/>
    </location>
</feature>
<feature type="compositionally biased region" description="Polar residues" evidence="5">
    <location>
        <begin position="296"/>
        <end position="310"/>
    </location>
</feature>
<evidence type="ECO:0000256" key="6">
    <source>
        <dbReference type="SAM" id="Phobius"/>
    </source>
</evidence>
<dbReference type="Pfam" id="PF04116">
    <property type="entry name" value="FA_hydroxylase"/>
    <property type="match status" value="1"/>
</dbReference>
<dbReference type="OrthoDB" id="408954at2759"/>
<keyword evidence="4 6" id="KW-0472">Membrane</keyword>
<comment type="subcellular location">
    <subcellularLocation>
        <location evidence="1">Membrane</location>
    </subcellularLocation>
</comment>
<dbReference type="AlphaFoldDB" id="A0A9W7GN80"/>
<dbReference type="GO" id="GO:0016491">
    <property type="term" value="F:oxidoreductase activity"/>
    <property type="evidence" value="ECO:0007669"/>
    <property type="project" value="InterPro"/>
</dbReference>
<keyword evidence="9" id="KW-1185">Reference proteome</keyword>
<keyword evidence="3 6" id="KW-1133">Transmembrane helix</keyword>
<keyword evidence="2 6" id="KW-0812">Transmembrane</keyword>
<evidence type="ECO:0000313" key="8">
    <source>
        <dbReference type="EMBL" id="GMI47088.1"/>
    </source>
</evidence>
<dbReference type="PANTHER" id="PTHR11863">
    <property type="entry name" value="STEROL DESATURASE"/>
    <property type="match status" value="1"/>
</dbReference>
<evidence type="ECO:0000313" key="9">
    <source>
        <dbReference type="Proteomes" id="UP001165065"/>
    </source>
</evidence>
<dbReference type="InterPro" id="IPR050307">
    <property type="entry name" value="Sterol_Desaturase_Related"/>
</dbReference>
<evidence type="ECO:0000256" key="2">
    <source>
        <dbReference type="ARBA" id="ARBA00022692"/>
    </source>
</evidence>
<dbReference type="GO" id="GO:0016020">
    <property type="term" value="C:membrane"/>
    <property type="evidence" value="ECO:0007669"/>
    <property type="project" value="UniProtKB-SubCell"/>
</dbReference>
<reference evidence="9" key="1">
    <citation type="journal article" date="2023" name="Commun. Biol.">
        <title>Genome analysis of Parmales, the sister group of diatoms, reveals the evolutionary specialization of diatoms from phago-mixotrophs to photoautotrophs.</title>
        <authorList>
            <person name="Ban H."/>
            <person name="Sato S."/>
            <person name="Yoshikawa S."/>
            <person name="Yamada K."/>
            <person name="Nakamura Y."/>
            <person name="Ichinomiya M."/>
            <person name="Sato N."/>
            <person name="Blanc-Mathieu R."/>
            <person name="Endo H."/>
            <person name="Kuwata A."/>
            <person name="Ogata H."/>
        </authorList>
    </citation>
    <scope>NUCLEOTIDE SEQUENCE [LARGE SCALE GENOMIC DNA]</scope>
</reference>
<evidence type="ECO:0000259" key="7">
    <source>
        <dbReference type="Pfam" id="PF04116"/>
    </source>
</evidence>
<dbReference type="InterPro" id="IPR006694">
    <property type="entry name" value="Fatty_acid_hydroxylase"/>
</dbReference>
<gene>
    <name evidence="8" type="ORF">TrCOL_g7154</name>
</gene>
<dbReference type="EMBL" id="BRYA01000328">
    <property type="protein sequence ID" value="GMI47088.1"/>
    <property type="molecule type" value="Genomic_DNA"/>
</dbReference>
<dbReference type="GO" id="GO:0008610">
    <property type="term" value="P:lipid biosynthetic process"/>
    <property type="evidence" value="ECO:0007669"/>
    <property type="project" value="InterPro"/>
</dbReference>
<organism evidence="8 9">
    <name type="scientific">Triparma columacea</name>
    <dbReference type="NCBI Taxonomy" id="722753"/>
    <lineage>
        <taxon>Eukaryota</taxon>
        <taxon>Sar</taxon>
        <taxon>Stramenopiles</taxon>
        <taxon>Ochrophyta</taxon>
        <taxon>Bolidophyceae</taxon>
        <taxon>Parmales</taxon>
        <taxon>Triparmaceae</taxon>
        <taxon>Triparma</taxon>
    </lineage>
</organism>
<accession>A0A9W7GN80</accession>
<feature type="region of interest" description="Disordered" evidence="5">
    <location>
        <begin position="282"/>
        <end position="310"/>
    </location>
</feature>
<feature type="transmembrane region" description="Helical" evidence="6">
    <location>
        <begin position="12"/>
        <end position="30"/>
    </location>
</feature>
<comment type="caution">
    <text evidence="8">The sequence shown here is derived from an EMBL/GenBank/DDBJ whole genome shotgun (WGS) entry which is preliminary data.</text>
</comment>
<name>A0A9W7GN80_9STRA</name>
<feature type="domain" description="Fatty acid hydroxylase" evidence="7">
    <location>
        <begin position="83"/>
        <end position="212"/>
    </location>
</feature>
<sequence>MVSFDVHTPLTWVHVFVISLPSIIYWVSAITLNAMGANEGYNGKVSVRKMLITQIVVDALQMSASLPRYFLEGECFRMRWWKVVVGLIVIDWVEYWCHRAMHCVPLLRTIHKKHHNLIPVHTFGAYYNSAFEALFLGGCLGVFSIVVCGLSVLELSIAASIGTFFTVLDHTPAAFFSGEEGDLSDHEIHHNVCSNCNFSQPFWPFLDWLFGTRFEDVMRKEGKDPEKYRKRKAKRVKRAIHSQPNSPAVARLVNTTSHLDDSVNEIDTNLKRELKKFADDLREDEGLRNRELARSPNPQDVSSSPGTPPE</sequence>
<evidence type="ECO:0000256" key="3">
    <source>
        <dbReference type="ARBA" id="ARBA00022989"/>
    </source>
</evidence>
<proteinExistence type="predicted"/>
<evidence type="ECO:0000256" key="1">
    <source>
        <dbReference type="ARBA" id="ARBA00004370"/>
    </source>
</evidence>
<dbReference type="Proteomes" id="UP001165065">
    <property type="component" value="Unassembled WGS sequence"/>
</dbReference>
<protein>
    <recommendedName>
        <fullName evidence="7">Fatty acid hydroxylase domain-containing protein</fullName>
    </recommendedName>
</protein>